<gene>
    <name evidence="1" type="ORF">TM35_000012320</name>
</gene>
<evidence type="ECO:0000313" key="2">
    <source>
        <dbReference type="Proteomes" id="UP000192257"/>
    </source>
</evidence>
<proteinExistence type="predicted"/>
<dbReference type="GeneID" id="39980693"/>
<accession>A0A1X0P955</accession>
<organism evidence="1 2">
    <name type="scientific">Trypanosoma theileri</name>
    <dbReference type="NCBI Taxonomy" id="67003"/>
    <lineage>
        <taxon>Eukaryota</taxon>
        <taxon>Discoba</taxon>
        <taxon>Euglenozoa</taxon>
        <taxon>Kinetoplastea</taxon>
        <taxon>Metakinetoplastina</taxon>
        <taxon>Trypanosomatida</taxon>
        <taxon>Trypanosomatidae</taxon>
        <taxon>Trypanosoma</taxon>
    </lineage>
</organism>
<dbReference type="OrthoDB" id="243061at2759"/>
<dbReference type="AlphaFoldDB" id="A0A1X0P955"/>
<evidence type="ECO:0000313" key="1">
    <source>
        <dbReference type="EMBL" id="ORC93355.1"/>
    </source>
</evidence>
<dbReference type="RefSeq" id="XP_028887421.1">
    <property type="nucleotide sequence ID" value="XM_029020913.1"/>
</dbReference>
<dbReference type="Proteomes" id="UP000192257">
    <property type="component" value="Unassembled WGS sequence"/>
</dbReference>
<name>A0A1X0P955_9TRYP</name>
<comment type="caution">
    <text evidence="1">The sequence shown here is derived from an EMBL/GenBank/DDBJ whole genome shotgun (WGS) entry which is preliminary data.</text>
</comment>
<protein>
    <submittedName>
        <fullName evidence="1">Uncharacterized protein</fullName>
    </submittedName>
</protein>
<reference evidence="1 2" key="1">
    <citation type="submission" date="2017-03" db="EMBL/GenBank/DDBJ databases">
        <title>An alternative strategy for trypanosome survival in the mammalian bloodstream revealed through genome and transcriptome analysis of the ubiquitous bovine parasite Trypanosoma (Megatrypanum) theileri.</title>
        <authorList>
            <person name="Kelly S."/>
            <person name="Ivens A."/>
            <person name="Mott A."/>
            <person name="O'Neill E."/>
            <person name="Emms D."/>
            <person name="Macleod O."/>
            <person name="Voorheis P."/>
            <person name="Matthews J."/>
            <person name="Matthews K."/>
            <person name="Carrington M."/>
        </authorList>
    </citation>
    <scope>NUCLEOTIDE SEQUENCE [LARGE SCALE GENOMIC DNA]</scope>
    <source>
        <strain evidence="1">Edinburgh</strain>
    </source>
</reference>
<keyword evidence="2" id="KW-1185">Reference proteome</keyword>
<sequence>MTIGATVRRKTVAAARQWRKLHFKTLRKQLLTPHAGEIRLPLVSREIDQAPQPTITIKVETNNEDLLRQCQLEYFGFFHPISTNNSINSTNSEICIHVGPPKSLGCPYTLTSEADNFTEAVRRSEEKSVWEETDIAEVPHSTRWLTQPLIDGFISRRVTSHVGLNTETMSHTLMMARKLNLGLSPYELSPYYFANDLLSSWGIFSSTESLNSEISEDDVSRLVNLAHASAVLPLYRSVWLNGSALCDDNGNAVLILGSRKSGKTTLALHCLANSSSSLRLIGLENFHLAPSTAVVNRSTSGDGSIFLLMGIPSSAKVGIGAIIGTLRPNPILAQVSQDFNYSTSIIHKILQNSENVIWNMASRYQVNISEAFGSQRWSPTWFGRLKGIVVLNWDIQELSLPQSSINPKCFQHQTILDKQKTLTAIAEKSSTALFKGHYLIRSTYDESSAFEALDSILFTGKGSETPPVYELTGSVSFDMAVQLICRHLLKDST</sequence>
<dbReference type="EMBL" id="NBCO01000001">
    <property type="protein sequence ID" value="ORC93355.1"/>
    <property type="molecule type" value="Genomic_DNA"/>
</dbReference>
<dbReference type="VEuPathDB" id="TriTrypDB:TM35_000012320"/>